<evidence type="ECO:0000313" key="4">
    <source>
        <dbReference type="EMBL" id="RGX78194.1"/>
    </source>
</evidence>
<dbReference type="SUPFAM" id="SSF50965">
    <property type="entry name" value="Galactose oxidase, central domain"/>
    <property type="match status" value="1"/>
</dbReference>
<feature type="chain" id="PRO_5019239253" description="Kelch motif-containing protein" evidence="3">
    <location>
        <begin position="20"/>
        <end position="419"/>
    </location>
</feature>
<proteinExistence type="predicted"/>
<dbReference type="PANTHER" id="PTHR45632:SF3">
    <property type="entry name" value="KELCH-LIKE PROTEIN 32"/>
    <property type="match status" value="1"/>
</dbReference>
<protein>
    <recommendedName>
        <fullName evidence="6">Kelch motif-containing protein</fullName>
    </recommendedName>
</protein>
<dbReference type="EMBL" id="QSCF01000018">
    <property type="protein sequence ID" value="RGX78194.1"/>
    <property type="molecule type" value="Genomic_DNA"/>
</dbReference>
<dbReference type="SUPFAM" id="SSF49464">
    <property type="entry name" value="Carboxypeptidase regulatory domain-like"/>
    <property type="match status" value="1"/>
</dbReference>
<dbReference type="RefSeq" id="WP_117987640.1">
    <property type="nucleotide sequence ID" value="NZ_CAJKGR010000008.1"/>
</dbReference>
<dbReference type="AlphaFoldDB" id="A0A413H3S2"/>
<comment type="caution">
    <text evidence="4">The sequence shown here is derived from an EMBL/GenBank/DDBJ whole genome shotgun (WGS) entry which is preliminary data.</text>
</comment>
<keyword evidence="2" id="KW-0677">Repeat</keyword>
<dbReference type="Pfam" id="PF13715">
    <property type="entry name" value="CarbopepD_reg_2"/>
    <property type="match status" value="1"/>
</dbReference>
<dbReference type="Proteomes" id="UP000286075">
    <property type="component" value="Unassembled WGS sequence"/>
</dbReference>
<gene>
    <name evidence="4" type="ORF">DXA68_12445</name>
</gene>
<dbReference type="Pfam" id="PF24681">
    <property type="entry name" value="Kelch_KLHDC2_KLHL20_DRC7"/>
    <property type="match status" value="1"/>
</dbReference>
<accession>A0A413H3S2</accession>
<dbReference type="Gene3D" id="2.120.10.80">
    <property type="entry name" value="Kelch-type beta propeller"/>
    <property type="match status" value="2"/>
</dbReference>
<evidence type="ECO:0000256" key="2">
    <source>
        <dbReference type="ARBA" id="ARBA00022737"/>
    </source>
</evidence>
<keyword evidence="1" id="KW-0880">Kelch repeat</keyword>
<organism evidence="4 5">
    <name type="scientific">Bacteroides stercorirosoris</name>
    <dbReference type="NCBI Taxonomy" id="871324"/>
    <lineage>
        <taxon>Bacteria</taxon>
        <taxon>Pseudomonadati</taxon>
        <taxon>Bacteroidota</taxon>
        <taxon>Bacteroidia</taxon>
        <taxon>Bacteroidales</taxon>
        <taxon>Bacteroidaceae</taxon>
        <taxon>Bacteroides</taxon>
    </lineage>
</organism>
<evidence type="ECO:0000313" key="5">
    <source>
        <dbReference type="Proteomes" id="UP000286075"/>
    </source>
</evidence>
<dbReference type="PANTHER" id="PTHR45632">
    <property type="entry name" value="LD33804P"/>
    <property type="match status" value="1"/>
</dbReference>
<evidence type="ECO:0000256" key="3">
    <source>
        <dbReference type="SAM" id="SignalP"/>
    </source>
</evidence>
<dbReference type="InterPro" id="IPR008969">
    <property type="entry name" value="CarboxyPept-like_regulatory"/>
</dbReference>
<sequence>MKCIVILCCLCSFSFLSYAQTKGKILDGKTQLGLEGVNIYLFKDTLGIGITNEKGEFDLQMFQHCLDSDTIVFSYIGYQTLRCRLKKLKENNYQILLFETSQYLSEVNITAKQRPYFLDFKFVSTMPKRLFSFGSFLLGRKLYIVAGDETETKLNKSGMEYWEYRSPNIYVYDIERNFWETKKYKVEARACHAAHFYNNRIFILGGVRYSTNRRMEYTDEKMEMYDLTNDTLYVESVNPHQAKNFTSLIYDNLLFVIGGSSKKNVFWDKIHALDLKCGYWYEIGDIPEKMQREMNGILVGHTVYLFGGKRTTPLCDINSYNLLTGEWKSLCDLKEAVSYPALATHNNLIFIYEYNTLQIYNVSTNMLYSYPINLELEYSSMHYYDSKLYIVGGRRTGGFGTVHPTAKVLSIDVSQLYKE</sequence>
<dbReference type="OrthoDB" id="996574at2"/>
<dbReference type="InterPro" id="IPR011043">
    <property type="entry name" value="Gal_Oxase/kelch_b-propeller"/>
</dbReference>
<keyword evidence="3" id="KW-0732">Signal</keyword>
<name>A0A413H3S2_9BACE</name>
<dbReference type="InterPro" id="IPR015915">
    <property type="entry name" value="Kelch-typ_b-propeller"/>
</dbReference>
<evidence type="ECO:0000256" key="1">
    <source>
        <dbReference type="ARBA" id="ARBA00022441"/>
    </source>
</evidence>
<reference evidence="4 5" key="1">
    <citation type="submission" date="2018-08" db="EMBL/GenBank/DDBJ databases">
        <title>A genome reference for cultivated species of the human gut microbiota.</title>
        <authorList>
            <person name="Zou Y."/>
            <person name="Xue W."/>
            <person name="Luo G."/>
        </authorList>
    </citation>
    <scope>NUCLEOTIDE SEQUENCE [LARGE SCALE GENOMIC DNA]</scope>
    <source>
        <strain evidence="4 5">OF03-9BH</strain>
    </source>
</reference>
<feature type="signal peptide" evidence="3">
    <location>
        <begin position="1"/>
        <end position="19"/>
    </location>
</feature>
<evidence type="ECO:0008006" key="6">
    <source>
        <dbReference type="Google" id="ProtNLM"/>
    </source>
</evidence>